<evidence type="ECO:0000313" key="3">
    <source>
        <dbReference type="Proteomes" id="UP001595075"/>
    </source>
</evidence>
<dbReference type="EMBL" id="JAZHXI010000014">
    <property type="protein sequence ID" value="KAL2063991.1"/>
    <property type="molecule type" value="Genomic_DNA"/>
</dbReference>
<dbReference type="InterPro" id="IPR028116">
    <property type="entry name" value="Cis-CaaD-like"/>
</dbReference>
<name>A0ABR4C3P6_9HELO</name>
<dbReference type="Gene3D" id="3.30.429.10">
    <property type="entry name" value="Macrophage Migration Inhibitory Factor"/>
    <property type="match status" value="1"/>
</dbReference>
<dbReference type="InterPro" id="IPR014347">
    <property type="entry name" value="Tautomerase/MIF_sf"/>
</dbReference>
<accession>A0ABR4C3P6</accession>
<protein>
    <recommendedName>
        <fullName evidence="1">Tautomerase cis-CaaD-like domain-containing protein</fullName>
    </recommendedName>
</protein>
<gene>
    <name evidence="2" type="ORF">VTL71DRAFT_4485</name>
</gene>
<reference evidence="2 3" key="1">
    <citation type="journal article" date="2024" name="Commun. Biol.">
        <title>Comparative genomic analysis of thermophilic fungi reveals convergent evolutionary adaptations and gene losses.</title>
        <authorList>
            <person name="Steindorff A.S."/>
            <person name="Aguilar-Pontes M.V."/>
            <person name="Robinson A.J."/>
            <person name="Andreopoulos B."/>
            <person name="LaButti K."/>
            <person name="Kuo A."/>
            <person name="Mondo S."/>
            <person name="Riley R."/>
            <person name="Otillar R."/>
            <person name="Haridas S."/>
            <person name="Lipzen A."/>
            <person name="Grimwood J."/>
            <person name="Schmutz J."/>
            <person name="Clum A."/>
            <person name="Reid I.D."/>
            <person name="Moisan M.C."/>
            <person name="Butler G."/>
            <person name="Nguyen T.T.M."/>
            <person name="Dewar K."/>
            <person name="Conant G."/>
            <person name="Drula E."/>
            <person name="Henrissat B."/>
            <person name="Hansel C."/>
            <person name="Singer S."/>
            <person name="Hutchinson M.I."/>
            <person name="de Vries R.P."/>
            <person name="Natvig D.O."/>
            <person name="Powell A.J."/>
            <person name="Tsang A."/>
            <person name="Grigoriev I.V."/>
        </authorList>
    </citation>
    <scope>NUCLEOTIDE SEQUENCE [LARGE SCALE GENOMIC DNA]</scope>
    <source>
        <strain evidence="2 3">CBS 494.80</strain>
    </source>
</reference>
<organism evidence="2 3">
    <name type="scientific">Oculimacula yallundae</name>
    <dbReference type="NCBI Taxonomy" id="86028"/>
    <lineage>
        <taxon>Eukaryota</taxon>
        <taxon>Fungi</taxon>
        <taxon>Dikarya</taxon>
        <taxon>Ascomycota</taxon>
        <taxon>Pezizomycotina</taxon>
        <taxon>Leotiomycetes</taxon>
        <taxon>Helotiales</taxon>
        <taxon>Ploettnerulaceae</taxon>
        <taxon>Oculimacula</taxon>
    </lineage>
</organism>
<comment type="caution">
    <text evidence="2">The sequence shown here is derived from an EMBL/GenBank/DDBJ whole genome shotgun (WGS) entry which is preliminary data.</text>
</comment>
<feature type="domain" description="Tautomerase cis-CaaD-like" evidence="1">
    <location>
        <begin position="1"/>
        <end position="139"/>
    </location>
</feature>
<dbReference type="Pfam" id="PF14832">
    <property type="entry name" value="Tautomerase_3"/>
    <property type="match status" value="1"/>
</dbReference>
<dbReference type="Proteomes" id="UP001595075">
    <property type="component" value="Unassembled WGS sequence"/>
</dbReference>
<sequence>MPLWLIFHPPTTFTSSASKKALSDDITKFYTAIGLPAFYVVVNFIALSNGTSFVGGEVPTTPFIRIVINHVAVHVPNQDEAYRDATTRIDEVLRPHVKDRGYEWEYHVDETERRLWKVNGLVAPPFGSEVEKIWVRENRTVEWEGSGTQK</sequence>
<keyword evidence="3" id="KW-1185">Reference proteome</keyword>
<evidence type="ECO:0000259" key="1">
    <source>
        <dbReference type="Pfam" id="PF14832"/>
    </source>
</evidence>
<proteinExistence type="predicted"/>
<evidence type="ECO:0000313" key="2">
    <source>
        <dbReference type="EMBL" id="KAL2063991.1"/>
    </source>
</evidence>